<feature type="transmembrane region" description="Helical" evidence="2">
    <location>
        <begin position="188"/>
        <end position="217"/>
    </location>
</feature>
<sequence length="234" mass="24768">MSDQNQWPKPDESSNASNSTGSSNPTSSASGSQAPQSAPQSAPQYPYSAPGQQQNPYGQPQQQSNPYAVPHQQQSNPYAPPQQQSNPYQQPSGAQYGQQQGGQYGQQPSNPYAQPQQQSNPYAASYASTGYQPYAQRPKTNTLAVLSIVFGLGAIPLFFMAILLGPAGAILGHIALGKIKQNGEGGRALALTGIIAGWVMTGFWILWIIALVVFAGFSSSYSDPYGYDSGAFVG</sequence>
<comment type="caution">
    <text evidence="4">The sequence shown here is derived from an EMBL/GenBank/DDBJ whole genome shotgun (WGS) entry which is preliminary data.</text>
</comment>
<dbReference type="InterPro" id="IPR025241">
    <property type="entry name" value="DUF4190"/>
</dbReference>
<dbReference type="EMBL" id="JABMCG010000126">
    <property type="protein sequence ID" value="NUU29803.1"/>
    <property type="molecule type" value="Genomic_DNA"/>
</dbReference>
<feature type="domain" description="DUF4190" evidence="3">
    <location>
        <begin position="143"/>
        <end position="206"/>
    </location>
</feature>
<dbReference type="Proteomes" id="UP000539146">
    <property type="component" value="Unassembled WGS sequence"/>
</dbReference>
<feature type="region of interest" description="Disordered" evidence="1">
    <location>
        <begin position="1"/>
        <end position="119"/>
    </location>
</feature>
<feature type="compositionally biased region" description="Low complexity" evidence="1">
    <location>
        <begin position="13"/>
        <end position="98"/>
    </location>
</feature>
<name>A0A850E2F6_9MICO</name>
<reference evidence="4 5" key="1">
    <citation type="submission" date="2020-05" db="EMBL/GenBank/DDBJ databases">
        <title>Genome Sequencing of Type Strains.</title>
        <authorList>
            <person name="Lemaire J.F."/>
            <person name="Inderbitzin P."/>
            <person name="Gregorio O.A."/>
            <person name="Collins S.B."/>
            <person name="Wespe N."/>
            <person name="Knight-Connoni V."/>
        </authorList>
    </citation>
    <scope>NUCLEOTIDE SEQUENCE [LARGE SCALE GENOMIC DNA]</scope>
    <source>
        <strain evidence="4 5">DSM 20512</strain>
    </source>
</reference>
<dbReference type="Pfam" id="PF13828">
    <property type="entry name" value="DUF4190"/>
    <property type="match status" value="1"/>
</dbReference>
<protein>
    <submittedName>
        <fullName evidence="4">DUF4190 domain-containing protein</fullName>
    </submittedName>
</protein>
<evidence type="ECO:0000256" key="2">
    <source>
        <dbReference type="SAM" id="Phobius"/>
    </source>
</evidence>
<organism evidence="4 5">
    <name type="scientific">Curtobacterium citreum</name>
    <dbReference type="NCBI Taxonomy" id="2036"/>
    <lineage>
        <taxon>Bacteria</taxon>
        <taxon>Bacillati</taxon>
        <taxon>Actinomycetota</taxon>
        <taxon>Actinomycetes</taxon>
        <taxon>Micrococcales</taxon>
        <taxon>Microbacteriaceae</taxon>
        <taxon>Curtobacterium</taxon>
    </lineage>
</organism>
<evidence type="ECO:0000259" key="3">
    <source>
        <dbReference type="Pfam" id="PF13828"/>
    </source>
</evidence>
<gene>
    <name evidence="4" type="ORF">HP467_17065</name>
</gene>
<evidence type="ECO:0000256" key="1">
    <source>
        <dbReference type="SAM" id="MobiDB-lite"/>
    </source>
</evidence>
<keyword evidence="2" id="KW-1133">Transmembrane helix</keyword>
<evidence type="ECO:0000313" key="4">
    <source>
        <dbReference type="EMBL" id="NUU29803.1"/>
    </source>
</evidence>
<dbReference type="RefSeq" id="WP_175326916.1">
    <property type="nucleotide sequence ID" value="NZ_BAAAWP010000001.1"/>
</dbReference>
<keyword evidence="2" id="KW-0472">Membrane</keyword>
<accession>A0A850E2F6</accession>
<evidence type="ECO:0000313" key="5">
    <source>
        <dbReference type="Proteomes" id="UP000539146"/>
    </source>
</evidence>
<keyword evidence="2" id="KW-0812">Transmembrane</keyword>
<feature type="transmembrane region" description="Helical" evidence="2">
    <location>
        <begin position="143"/>
        <end position="176"/>
    </location>
</feature>
<dbReference type="AlphaFoldDB" id="A0A850E2F6"/>
<proteinExistence type="predicted"/>